<proteinExistence type="predicted"/>
<gene>
    <name evidence="1" type="ORF">MAXJ12_05553</name>
</gene>
<sequence length="30" mass="3647">YHESMRPLRRIQTVAEFITKAVERERALFV</sequence>
<reference evidence="1 2" key="1">
    <citation type="journal article" date="2012" name="J. Bacteriol.">
        <title>Draft Genome Sequence of Mesorhizobium alhagi CCNWXJ12-2T, a Novel Salt-Resistant Species Isolated from the Desert of Northwestern China.</title>
        <authorList>
            <person name="Zhou M."/>
            <person name="Chen W."/>
            <person name="Chen H."/>
            <person name="Wei G."/>
        </authorList>
    </citation>
    <scope>NUCLEOTIDE SEQUENCE [LARGE SCALE GENOMIC DNA]</scope>
    <source>
        <strain evidence="1 2">CCNWXJ12-2</strain>
    </source>
</reference>
<protein>
    <submittedName>
        <fullName evidence="1">Uncharacterized protein</fullName>
    </submittedName>
</protein>
<keyword evidence="2" id="KW-1185">Reference proteome</keyword>
<accession>H0HLU7</accession>
<name>H0HLU7_9HYPH</name>
<feature type="non-terminal residue" evidence="1">
    <location>
        <position position="1"/>
    </location>
</feature>
<evidence type="ECO:0000313" key="2">
    <source>
        <dbReference type="Proteomes" id="UP000003250"/>
    </source>
</evidence>
<dbReference type="Proteomes" id="UP000003250">
    <property type="component" value="Unassembled WGS sequence"/>
</dbReference>
<organism evidence="1 2">
    <name type="scientific">Mesorhizobium alhagi CCNWXJ12-2</name>
    <dbReference type="NCBI Taxonomy" id="1107882"/>
    <lineage>
        <taxon>Bacteria</taxon>
        <taxon>Pseudomonadati</taxon>
        <taxon>Pseudomonadota</taxon>
        <taxon>Alphaproteobacteria</taxon>
        <taxon>Hyphomicrobiales</taxon>
        <taxon>Phyllobacteriaceae</taxon>
        <taxon>Allomesorhizobium</taxon>
    </lineage>
</organism>
<evidence type="ECO:0000313" key="1">
    <source>
        <dbReference type="EMBL" id="EHK58275.1"/>
    </source>
</evidence>
<dbReference type="AlphaFoldDB" id="H0HLU7"/>
<dbReference type="EMBL" id="AHAM01000036">
    <property type="protein sequence ID" value="EHK58275.1"/>
    <property type="molecule type" value="Genomic_DNA"/>
</dbReference>